<dbReference type="Proteomes" id="UP001302602">
    <property type="component" value="Unassembled WGS sequence"/>
</dbReference>
<sequence length="52" mass="5376">AASFSLKPMRVVVGGMAFKGMSMTVVTPPEAAALVPVSKPSHSVRPGSFRCT</sequence>
<evidence type="ECO:0000313" key="2">
    <source>
        <dbReference type="Proteomes" id="UP001302602"/>
    </source>
</evidence>
<comment type="caution">
    <text evidence="1">The sequence shown here is derived from an EMBL/GenBank/DDBJ whole genome shotgun (WGS) entry which is preliminary data.</text>
</comment>
<dbReference type="AlphaFoldDB" id="A0AAN6U280"/>
<dbReference type="EMBL" id="MU853227">
    <property type="protein sequence ID" value="KAK4124451.1"/>
    <property type="molecule type" value="Genomic_DNA"/>
</dbReference>
<dbReference type="GeneID" id="87825616"/>
<proteinExistence type="predicted"/>
<name>A0AAN6U280_9PEZI</name>
<keyword evidence="2" id="KW-1185">Reference proteome</keyword>
<organism evidence="1 2">
    <name type="scientific">Parathielavia appendiculata</name>
    <dbReference type="NCBI Taxonomy" id="2587402"/>
    <lineage>
        <taxon>Eukaryota</taxon>
        <taxon>Fungi</taxon>
        <taxon>Dikarya</taxon>
        <taxon>Ascomycota</taxon>
        <taxon>Pezizomycotina</taxon>
        <taxon>Sordariomycetes</taxon>
        <taxon>Sordariomycetidae</taxon>
        <taxon>Sordariales</taxon>
        <taxon>Chaetomiaceae</taxon>
        <taxon>Parathielavia</taxon>
    </lineage>
</organism>
<dbReference type="RefSeq" id="XP_062648222.1">
    <property type="nucleotide sequence ID" value="XM_062788846.1"/>
</dbReference>
<accession>A0AAN6U280</accession>
<reference evidence="1" key="1">
    <citation type="journal article" date="2023" name="Mol. Phylogenet. Evol.">
        <title>Genome-scale phylogeny and comparative genomics of the fungal order Sordariales.</title>
        <authorList>
            <person name="Hensen N."/>
            <person name="Bonometti L."/>
            <person name="Westerberg I."/>
            <person name="Brannstrom I.O."/>
            <person name="Guillou S."/>
            <person name="Cros-Aarteil S."/>
            <person name="Calhoun S."/>
            <person name="Haridas S."/>
            <person name="Kuo A."/>
            <person name="Mondo S."/>
            <person name="Pangilinan J."/>
            <person name="Riley R."/>
            <person name="LaButti K."/>
            <person name="Andreopoulos B."/>
            <person name="Lipzen A."/>
            <person name="Chen C."/>
            <person name="Yan M."/>
            <person name="Daum C."/>
            <person name="Ng V."/>
            <person name="Clum A."/>
            <person name="Steindorff A."/>
            <person name="Ohm R.A."/>
            <person name="Martin F."/>
            <person name="Silar P."/>
            <person name="Natvig D.O."/>
            <person name="Lalanne C."/>
            <person name="Gautier V."/>
            <person name="Ament-Velasquez S.L."/>
            <person name="Kruys A."/>
            <person name="Hutchinson M.I."/>
            <person name="Powell A.J."/>
            <person name="Barry K."/>
            <person name="Miller A.N."/>
            <person name="Grigoriev I.V."/>
            <person name="Debuchy R."/>
            <person name="Gladieux P."/>
            <person name="Hiltunen Thoren M."/>
            <person name="Johannesson H."/>
        </authorList>
    </citation>
    <scope>NUCLEOTIDE SEQUENCE</scope>
    <source>
        <strain evidence="1">CBS 731.68</strain>
    </source>
</reference>
<feature type="non-terminal residue" evidence="1">
    <location>
        <position position="1"/>
    </location>
</feature>
<evidence type="ECO:0000313" key="1">
    <source>
        <dbReference type="EMBL" id="KAK4124451.1"/>
    </source>
</evidence>
<gene>
    <name evidence="1" type="ORF">N657DRAFT_571933</name>
</gene>
<protein>
    <submittedName>
        <fullName evidence="1">Uncharacterized protein</fullName>
    </submittedName>
</protein>
<reference evidence="1" key="2">
    <citation type="submission" date="2023-05" db="EMBL/GenBank/DDBJ databases">
        <authorList>
            <consortium name="Lawrence Berkeley National Laboratory"/>
            <person name="Steindorff A."/>
            <person name="Hensen N."/>
            <person name="Bonometti L."/>
            <person name="Westerberg I."/>
            <person name="Brannstrom I.O."/>
            <person name="Guillou S."/>
            <person name="Cros-Aarteil S."/>
            <person name="Calhoun S."/>
            <person name="Haridas S."/>
            <person name="Kuo A."/>
            <person name="Mondo S."/>
            <person name="Pangilinan J."/>
            <person name="Riley R."/>
            <person name="Labutti K."/>
            <person name="Andreopoulos B."/>
            <person name="Lipzen A."/>
            <person name="Chen C."/>
            <person name="Yanf M."/>
            <person name="Daum C."/>
            <person name="Ng V."/>
            <person name="Clum A."/>
            <person name="Ohm R."/>
            <person name="Martin F."/>
            <person name="Silar P."/>
            <person name="Natvig D."/>
            <person name="Lalanne C."/>
            <person name="Gautier V."/>
            <person name="Ament-Velasquez S.L."/>
            <person name="Kruys A."/>
            <person name="Hutchinson M.I."/>
            <person name="Powell A.J."/>
            <person name="Barry K."/>
            <person name="Miller A.N."/>
            <person name="Grigoriev I.V."/>
            <person name="Debuchy R."/>
            <person name="Gladieux P."/>
            <person name="Thoren M.H."/>
            <person name="Johannesson H."/>
        </authorList>
    </citation>
    <scope>NUCLEOTIDE SEQUENCE</scope>
    <source>
        <strain evidence="1">CBS 731.68</strain>
    </source>
</reference>